<dbReference type="InterPro" id="IPR003772">
    <property type="entry name" value="YceD"/>
</dbReference>
<evidence type="ECO:0000256" key="1">
    <source>
        <dbReference type="ARBA" id="ARBA00002868"/>
    </source>
</evidence>
<comment type="function">
    <text evidence="1">Plays a role in synthesis, processing and/or stability of 23S rRNA.</text>
</comment>
<gene>
    <name evidence="6" type="ORF">J2X19_000226</name>
</gene>
<comment type="similarity">
    <text evidence="2">Belongs to the DUF177 domain family.</text>
</comment>
<dbReference type="InterPro" id="IPR039255">
    <property type="entry name" value="YceD_bac"/>
</dbReference>
<evidence type="ECO:0000256" key="5">
    <source>
        <dbReference type="ARBA" id="ARBA00031841"/>
    </source>
</evidence>
<comment type="caution">
    <text evidence="6">The sequence shown here is derived from an EMBL/GenBank/DDBJ whole genome shotgun (WGS) entry which is preliminary data.</text>
</comment>
<evidence type="ECO:0000256" key="2">
    <source>
        <dbReference type="ARBA" id="ARBA00010740"/>
    </source>
</evidence>
<proteinExistence type="inferred from homology"/>
<protein>
    <recommendedName>
        <fullName evidence="3">Large ribosomal RNA subunit accumulation protein YceD</fullName>
    </recommendedName>
    <alternativeName>
        <fullName evidence="5">23S rRNA accumulation protein YceD</fullName>
    </alternativeName>
</protein>
<keyword evidence="7" id="KW-1185">Reference proteome</keyword>
<name>A0ABU2C2L4_9BURK</name>
<organism evidence="6 7">
    <name type="scientific">Rhodoferax ferrireducens</name>
    <dbReference type="NCBI Taxonomy" id="192843"/>
    <lineage>
        <taxon>Bacteria</taxon>
        <taxon>Pseudomonadati</taxon>
        <taxon>Pseudomonadota</taxon>
        <taxon>Betaproteobacteria</taxon>
        <taxon>Burkholderiales</taxon>
        <taxon>Comamonadaceae</taxon>
        <taxon>Rhodoferax</taxon>
    </lineage>
</organism>
<evidence type="ECO:0000256" key="3">
    <source>
        <dbReference type="ARBA" id="ARBA00015716"/>
    </source>
</evidence>
<accession>A0ABU2C2L4</accession>
<dbReference type="EMBL" id="JAVDXT010000001">
    <property type="protein sequence ID" value="MDR7375568.1"/>
    <property type="molecule type" value="Genomic_DNA"/>
</dbReference>
<evidence type="ECO:0000256" key="4">
    <source>
        <dbReference type="ARBA" id="ARBA00022517"/>
    </source>
</evidence>
<dbReference type="PANTHER" id="PTHR38099">
    <property type="entry name" value="LARGE RIBOSOMAL RNA SUBUNIT ACCUMULATION PROTEIN YCED"/>
    <property type="match status" value="1"/>
</dbReference>
<dbReference type="Proteomes" id="UP001180487">
    <property type="component" value="Unassembled WGS sequence"/>
</dbReference>
<dbReference type="PANTHER" id="PTHR38099:SF1">
    <property type="entry name" value="LARGE RIBOSOMAL RNA SUBUNIT ACCUMULATION PROTEIN YCED"/>
    <property type="match status" value="1"/>
</dbReference>
<sequence length="182" mass="19878">MKTEIASTPLDVRAFAQSAGSRAQQDLLQKYERLAQEVSAPAVDLTLNWSAQGELRAVPGGEPEVWLHVQADTVLPLTCQRCLTPVDVALAVDRSFRFVADEETAAALDDESEDDVLALDPEFDLATLVEDELLMEIPLVPRHEECPVEVKLEVVDPAFEVALAEKPKPFASLAQLRGEGSD</sequence>
<dbReference type="RefSeq" id="WP_310369875.1">
    <property type="nucleotide sequence ID" value="NZ_JAVDXT010000001.1"/>
</dbReference>
<dbReference type="Pfam" id="PF02620">
    <property type="entry name" value="YceD"/>
    <property type="match status" value="1"/>
</dbReference>
<evidence type="ECO:0000313" key="6">
    <source>
        <dbReference type="EMBL" id="MDR7375568.1"/>
    </source>
</evidence>
<evidence type="ECO:0000313" key="7">
    <source>
        <dbReference type="Proteomes" id="UP001180487"/>
    </source>
</evidence>
<keyword evidence="4" id="KW-0690">Ribosome biogenesis</keyword>
<reference evidence="6 7" key="1">
    <citation type="submission" date="2023-07" db="EMBL/GenBank/DDBJ databases">
        <title>Sorghum-associated microbial communities from plants grown in Nebraska, USA.</title>
        <authorList>
            <person name="Schachtman D."/>
        </authorList>
    </citation>
    <scope>NUCLEOTIDE SEQUENCE [LARGE SCALE GENOMIC DNA]</scope>
    <source>
        <strain evidence="6 7">BE313</strain>
    </source>
</reference>